<dbReference type="GO" id="GO:0020037">
    <property type="term" value="F:heme binding"/>
    <property type="evidence" value="ECO:0007669"/>
    <property type="project" value="InterPro"/>
</dbReference>
<protein>
    <submittedName>
        <fullName evidence="13">Cytochrome c heme lyase subunit CcmF</fullName>
    </submittedName>
</protein>
<dbReference type="InterPro" id="IPR003567">
    <property type="entry name" value="Cyt_c_biogenesis"/>
</dbReference>
<feature type="transmembrane region" description="Helical" evidence="10">
    <location>
        <begin position="419"/>
        <end position="436"/>
    </location>
</feature>
<dbReference type="InterPro" id="IPR002541">
    <property type="entry name" value="Cyt_c_assembly"/>
</dbReference>
<gene>
    <name evidence="13" type="ORF">MNBD_ALPHA05-384</name>
</gene>
<keyword evidence="4" id="KW-0997">Cell inner membrane</keyword>
<feature type="transmembrane region" description="Helical" evidence="10">
    <location>
        <begin position="6"/>
        <end position="25"/>
    </location>
</feature>
<evidence type="ECO:0000259" key="11">
    <source>
        <dbReference type="Pfam" id="PF01578"/>
    </source>
</evidence>
<feature type="transmembrane region" description="Helical" evidence="10">
    <location>
        <begin position="120"/>
        <end position="142"/>
    </location>
</feature>
<feature type="domain" description="Cytochrome c-type biogenesis protein CcmF C-terminal" evidence="12">
    <location>
        <begin position="309"/>
        <end position="592"/>
    </location>
</feature>
<dbReference type="InterPro" id="IPR032523">
    <property type="entry name" value="CcmF_C"/>
</dbReference>
<feature type="transmembrane region" description="Helical" evidence="10">
    <location>
        <begin position="485"/>
        <end position="510"/>
    </location>
</feature>
<dbReference type="PANTHER" id="PTHR43653:SF1">
    <property type="entry name" value="CYTOCHROME C-TYPE BIOGENESIS PROTEIN CCMF"/>
    <property type="match status" value="1"/>
</dbReference>
<feature type="transmembrane region" description="Helical" evidence="10">
    <location>
        <begin position="267"/>
        <end position="286"/>
    </location>
</feature>
<dbReference type="EMBL" id="UOEH01000451">
    <property type="protein sequence ID" value="VAW04852.1"/>
    <property type="molecule type" value="Genomic_DNA"/>
</dbReference>
<evidence type="ECO:0000256" key="4">
    <source>
        <dbReference type="ARBA" id="ARBA00022519"/>
    </source>
</evidence>
<dbReference type="NCBIfam" id="NF007691">
    <property type="entry name" value="PRK10369.1"/>
    <property type="match status" value="1"/>
</dbReference>
<evidence type="ECO:0000256" key="2">
    <source>
        <dbReference type="ARBA" id="ARBA00009186"/>
    </source>
</evidence>
<reference evidence="13" key="1">
    <citation type="submission" date="2018-06" db="EMBL/GenBank/DDBJ databases">
        <authorList>
            <person name="Zhirakovskaya E."/>
        </authorList>
    </citation>
    <scope>NUCLEOTIDE SEQUENCE</scope>
</reference>
<comment type="subcellular location">
    <subcellularLocation>
        <location evidence="1">Cell inner membrane</location>
        <topology evidence="1">Multi-pass membrane protein</topology>
    </subcellularLocation>
</comment>
<sequence>MAAEIGQLALILAFLTALFQGAAPLVGGVPLQASTRIAALVQGGLILIAFLSLTYVHAVSDFSVVNVVENSHSAKPFAYKLSGVWGNHEGSMLLWALILALYGAALAVSRRFSTLKAMTLSVQGMIAAAFIAFILFTSNPFARVFPAPADGMDLNPLLQDPGLAIHPPFLYLGYVGFSLTFAYAVAGLITGKVDAAWARAVRPWALAAWVFLTIGIALGSWWAYYELGWGGFWAWDPVENASFMPWLAGTALIHSIRVVEKREALKVWTVLLAIMAFSLSLVGTFLVRSGVLTSVHAFAVDPTRGVFILAILAAVTGGSLVLFAVRAPLLQSRAGFQPVSREGAILLNNVFLVTACATVFIGTFYPLFIDVLTGTRISVGAPYFNASFLPFMAIMLVFLAPGAALAWKKGRLKPAIARLWPALAAAGAIGVIAAWLSWPGPIAAALGAGLAIWAGGGAILDLLIRIKAFSSPLSAAFARIATLPRAYLGMTIAHLGLAVVIIGVIGAGVWRTEVVRFMTEGDVLSVGGFDVRLERVVEEAGPNYTAERAVFSVERNGAALRNLTTERRFYPVRGMQTTEAGIWTMARGDLYLT</sequence>
<evidence type="ECO:0000256" key="6">
    <source>
        <dbReference type="ARBA" id="ARBA00022748"/>
    </source>
</evidence>
<comment type="similarity">
    <text evidence="2">Belongs to the CcmF/CycK/Ccl1/NrfE/CcsA family.</text>
</comment>
<feature type="domain" description="Cytochrome c assembly protein" evidence="11">
    <location>
        <begin position="85"/>
        <end position="289"/>
    </location>
</feature>
<name>A0A3B0SRG6_9ZZZZ</name>
<dbReference type="GO" id="GO:0016829">
    <property type="term" value="F:lyase activity"/>
    <property type="evidence" value="ECO:0007669"/>
    <property type="project" value="UniProtKB-KW"/>
</dbReference>
<dbReference type="Pfam" id="PF01578">
    <property type="entry name" value="Cytochrom_C_asm"/>
    <property type="match status" value="1"/>
</dbReference>
<feature type="non-terminal residue" evidence="13">
    <location>
        <position position="593"/>
    </location>
</feature>
<feature type="transmembrane region" description="Helical" evidence="10">
    <location>
        <begin position="169"/>
        <end position="191"/>
    </location>
</feature>
<dbReference type="GO" id="GO:0017004">
    <property type="term" value="P:cytochrome complex assembly"/>
    <property type="evidence" value="ECO:0007669"/>
    <property type="project" value="UniProtKB-KW"/>
</dbReference>
<dbReference type="PANTHER" id="PTHR43653">
    <property type="entry name" value="CYTOCHROME C ASSEMBLY PROTEIN-RELATED"/>
    <property type="match status" value="1"/>
</dbReference>
<dbReference type="GO" id="GO:0015232">
    <property type="term" value="F:heme transmembrane transporter activity"/>
    <property type="evidence" value="ECO:0007669"/>
    <property type="project" value="InterPro"/>
</dbReference>
<evidence type="ECO:0000256" key="8">
    <source>
        <dbReference type="ARBA" id="ARBA00023136"/>
    </source>
</evidence>
<feature type="transmembrane region" description="Helical" evidence="10">
    <location>
        <begin position="346"/>
        <end position="368"/>
    </location>
</feature>
<evidence type="ECO:0000256" key="7">
    <source>
        <dbReference type="ARBA" id="ARBA00022989"/>
    </source>
</evidence>
<dbReference type="PRINTS" id="PR01411">
    <property type="entry name" value="CCMFBIOGNSIS"/>
</dbReference>
<organism evidence="13">
    <name type="scientific">hydrothermal vent metagenome</name>
    <dbReference type="NCBI Taxonomy" id="652676"/>
    <lineage>
        <taxon>unclassified sequences</taxon>
        <taxon>metagenomes</taxon>
        <taxon>ecological metagenomes</taxon>
    </lineage>
</organism>
<comment type="function">
    <text evidence="9">Required for the biogenesis of c-type cytochromes. Possible subunit of a heme lyase.</text>
</comment>
<evidence type="ECO:0000256" key="10">
    <source>
        <dbReference type="SAM" id="Phobius"/>
    </source>
</evidence>
<dbReference type="InterPro" id="IPR003568">
    <property type="entry name" value="Cyt_c_biogenesis_CcmF"/>
</dbReference>
<keyword evidence="5 10" id="KW-0812">Transmembrane</keyword>
<feature type="transmembrane region" description="Helical" evidence="10">
    <location>
        <begin position="92"/>
        <end position="108"/>
    </location>
</feature>
<feature type="transmembrane region" description="Helical" evidence="10">
    <location>
        <begin position="306"/>
        <end position="325"/>
    </location>
</feature>
<dbReference type="PRINTS" id="PR01410">
    <property type="entry name" value="CCBIOGENESIS"/>
</dbReference>
<feature type="transmembrane region" description="Helical" evidence="10">
    <location>
        <begin position="243"/>
        <end position="260"/>
    </location>
</feature>
<dbReference type="GO" id="GO:0005886">
    <property type="term" value="C:plasma membrane"/>
    <property type="evidence" value="ECO:0007669"/>
    <property type="project" value="UniProtKB-SubCell"/>
</dbReference>
<evidence type="ECO:0000256" key="1">
    <source>
        <dbReference type="ARBA" id="ARBA00004429"/>
    </source>
</evidence>
<keyword evidence="6" id="KW-0201">Cytochrome c-type biogenesis</keyword>
<keyword evidence="3" id="KW-1003">Cell membrane</keyword>
<evidence type="ECO:0000313" key="13">
    <source>
        <dbReference type="EMBL" id="VAW04852.1"/>
    </source>
</evidence>
<accession>A0A3B0SRG6</accession>
<evidence type="ECO:0000259" key="12">
    <source>
        <dbReference type="Pfam" id="PF16327"/>
    </source>
</evidence>
<dbReference type="Pfam" id="PF16327">
    <property type="entry name" value="CcmF_C"/>
    <property type="match status" value="1"/>
</dbReference>
<keyword evidence="8 10" id="KW-0472">Membrane</keyword>
<dbReference type="NCBIfam" id="TIGR00353">
    <property type="entry name" value="nrfE"/>
    <property type="match status" value="1"/>
</dbReference>
<keyword evidence="13" id="KW-0456">Lyase</keyword>
<feature type="transmembrane region" description="Helical" evidence="10">
    <location>
        <begin position="388"/>
        <end position="407"/>
    </location>
</feature>
<dbReference type="AlphaFoldDB" id="A0A3B0SRG6"/>
<feature type="transmembrane region" description="Helical" evidence="10">
    <location>
        <begin position="442"/>
        <end position="464"/>
    </location>
</feature>
<feature type="transmembrane region" description="Helical" evidence="10">
    <location>
        <begin position="203"/>
        <end position="223"/>
    </location>
</feature>
<proteinExistence type="inferred from homology"/>
<evidence type="ECO:0000256" key="5">
    <source>
        <dbReference type="ARBA" id="ARBA00022692"/>
    </source>
</evidence>
<evidence type="ECO:0000256" key="9">
    <source>
        <dbReference type="ARBA" id="ARBA00037230"/>
    </source>
</evidence>
<feature type="transmembrane region" description="Helical" evidence="10">
    <location>
        <begin position="37"/>
        <end position="58"/>
    </location>
</feature>
<keyword evidence="7 10" id="KW-1133">Transmembrane helix</keyword>
<evidence type="ECO:0000256" key="3">
    <source>
        <dbReference type="ARBA" id="ARBA00022475"/>
    </source>
</evidence>